<feature type="domain" description="Photosynthesis system II assembly factor Ycf48/Hcf136-like" evidence="4">
    <location>
        <begin position="124"/>
        <end position="243"/>
    </location>
</feature>
<organism evidence="5 6">
    <name type="scientific">Usitatibacter palustris</name>
    <dbReference type="NCBI Taxonomy" id="2732487"/>
    <lineage>
        <taxon>Bacteria</taxon>
        <taxon>Pseudomonadati</taxon>
        <taxon>Pseudomonadota</taxon>
        <taxon>Betaproteobacteria</taxon>
        <taxon>Nitrosomonadales</taxon>
        <taxon>Usitatibacteraceae</taxon>
        <taxon>Usitatibacter</taxon>
    </lineage>
</organism>
<dbReference type="InterPro" id="IPR028203">
    <property type="entry name" value="PSII_CF48-like_dom"/>
</dbReference>
<dbReference type="SUPFAM" id="SSF110296">
    <property type="entry name" value="Oligoxyloglucan reducing end-specific cellobiohydrolase"/>
    <property type="match status" value="1"/>
</dbReference>
<keyword evidence="6" id="KW-1185">Reference proteome</keyword>
<keyword evidence="1" id="KW-0602">Photosynthesis</keyword>
<evidence type="ECO:0000313" key="6">
    <source>
        <dbReference type="Proteomes" id="UP000503096"/>
    </source>
</evidence>
<dbReference type="Pfam" id="PF14870">
    <property type="entry name" value="PSII_BNR"/>
    <property type="match status" value="1"/>
</dbReference>
<dbReference type="InParanoid" id="A0A6M4H2Z9"/>
<dbReference type="Gene3D" id="2.130.10.10">
    <property type="entry name" value="YVTN repeat-like/Quinoprotein amine dehydrogenase"/>
    <property type="match status" value="1"/>
</dbReference>
<dbReference type="InterPro" id="IPR015943">
    <property type="entry name" value="WD40/YVTN_repeat-like_dom_sf"/>
</dbReference>
<dbReference type="GO" id="GO:0015979">
    <property type="term" value="P:photosynthesis"/>
    <property type="evidence" value="ECO:0007669"/>
    <property type="project" value="UniProtKB-KW"/>
</dbReference>
<reference evidence="5 6" key="1">
    <citation type="submission" date="2020-04" db="EMBL/GenBank/DDBJ databases">
        <title>Usitatibacter rugosus gen. nov., sp. nov. and Usitatibacter palustris sp. nov., novel members of Usitatibacteraceae fam. nov. within the order Nitrosomonadales isolated from soil.</title>
        <authorList>
            <person name="Huber K.J."/>
            <person name="Neumann-Schaal M."/>
            <person name="Geppert A."/>
            <person name="Luckner M."/>
            <person name="Wanner G."/>
            <person name="Overmann J."/>
        </authorList>
    </citation>
    <scope>NUCLEOTIDE SEQUENCE [LARGE SCALE GENOMIC DNA]</scope>
    <source>
        <strain evidence="5 6">Swamp67</strain>
    </source>
</reference>
<dbReference type="Proteomes" id="UP000503096">
    <property type="component" value="Chromosome"/>
</dbReference>
<protein>
    <submittedName>
        <fullName evidence="5">Ycf48-like protein</fullName>
    </submittedName>
</protein>
<keyword evidence="3" id="KW-0732">Signal</keyword>
<dbReference type="RefSeq" id="WP_212758194.1">
    <property type="nucleotide sequence ID" value="NZ_CP053073.1"/>
</dbReference>
<accession>A0A6M4H2Z9</accession>
<sequence length="320" mass="33015">MTRIVVAMAVGLGLAVGAWAKDAETVLPATGPISKTSMQRLLLTDGARVGNRVVAVGDRGYIVFSDDNGTSWKRAKAPDGALLTSVEFIDAKRGWAVGHDSVILATVDGGESWTQQFSAPSEQRPLLDIHLTSPEAGLAVGAYGAFYDTADGGKTWTARKVVADDKHLNAIVKLADGKLLILGEAGTMLVSADAGKTWTALTSPYKGSFFGGLPTADGGLVAFGLRGRIYRSPDGGKSWKQIDNTSVATLMGGTLLPDGALVVAGNAGTVLVSRDQGNSFVPLATGTTRAFSKALLGAPNAVLLLGEAGAREVPLPSAPR</sequence>
<dbReference type="PANTHER" id="PTHR47199">
    <property type="entry name" value="PHOTOSYSTEM II STABILITY/ASSEMBLY FACTOR HCF136, CHLOROPLASTIC"/>
    <property type="match status" value="1"/>
</dbReference>
<dbReference type="PANTHER" id="PTHR47199:SF2">
    <property type="entry name" value="PHOTOSYSTEM II STABILITY_ASSEMBLY FACTOR HCF136, CHLOROPLASTIC"/>
    <property type="match status" value="1"/>
</dbReference>
<evidence type="ECO:0000256" key="2">
    <source>
        <dbReference type="ARBA" id="ARBA00023276"/>
    </source>
</evidence>
<dbReference type="GO" id="GO:0009523">
    <property type="term" value="C:photosystem II"/>
    <property type="evidence" value="ECO:0007669"/>
    <property type="project" value="UniProtKB-KW"/>
</dbReference>
<keyword evidence="2" id="KW-0604">Photosystem II</keyword>
<feature type="signal peptide" evidence="3">
    <location>
        <begin position="1"/>
        <end position="20"/>
    </location>
</feature>
<dbReference type="EMBL" id="CP053073">
    <property type="protein sequence ID" value="QJR13939.1"/>
    <property type="molecule type" value="Genomic_DNA"/>
</dbReference>
<proteinExistence type="predicted"/>
<evidence type="ECO:0000259" key="4">
    <source>
        <dbReference type="Pfam" id="PF14870"/>
    </source>
</evidence>
<gene>
    <name evidence="5" type="primary">hcf136</name>
    <name evidence="5" type="ORF">DSM104440_00731</name>
</gene>
<name>A0A6M4H2Z9_9PROT</name>
<evidence type="ECO:0000256" key="1">
    <source>
        <dbReference type="ARBA" id="ARBA00022531"/>
    </source>
</evidence>
<dbReference type="CDD" id="cd15482">
    <property type="entry name" value="Sialidase_non-viral"/>
    <property type="match status" value="2"/>
</dbReference>
<dbReference type="KEGG" id="upl:DSM104440_00731"/>
<evidence type="ECO:0000256" key="3">
    <source>
        <dbReference type="SAM" id="SignalP"/>
    </source>
</evidence>
<dbReference type="AlphaFoldDB" id="A0A6M4H2Z9"/>
<evidence type="ECO:0000313" key="5">
    <source>
        <dbReference type="EMBL" id="QJR13939.1"/>
    </source>
</evidence>
<feature type="chain" id="PRO_5026939103" evidence="3">
    <location>
        <begin position="21"/>
        <end position="320"/>
    </location>
</feature>